<dbReference type="InterPro" id="IPR025638">
    <property type="entry name" value="DUF4336"/>
</dbReference>
<dbReference type="OrthoDB" id="450111at2"/>
<name>A0A2I2MFV6_9BACT</name>
<dbReference type="AlphaFoldDB" id="A0A2I2MFV6"/>
<dbReference type="PANTHER" id="PTHR33835:SF1">
    <property type="entry name" value="METALLO-BETA-LACTAMASE DOMAIN-CONTAINING PROTEIN"/>
    <property type="match status" value="1"/>
</dbReference>
<dbReference type="EMBL" id="LT966316">
    <property type="protein sequence ID" value="SOU92598.1"/>
    <property type="molecule type" value="Genomic_DNA"/>
</dbReference>
<dbReference type="InterPro" id="IPR036866">
    <property type="entry name" value="RibonucZ/Hydroxyglut_hydro"/>
</dbReference>
<dbReference type="RefSeq" id="WP_099590521.1">
    <property type="nucleotide sequence ID" value="NZ_OBMB01000001.1"/>
</dbReference>
<sequence>MLQKIDDTLWIAEDPLRIFGIALGRRMTVIGLPDGGLFVHSPWEMTADRKRRLLDLGPVRSIVAPGRFHDLYLDQALLEFPQAELHAIPSLFGRFASRPNTFPLSDSPPSSWGEAIEQHAFIAGPFHSETVFFHRKSRSLLLTDLCFRLEDRGGMTRLAGGVLGVYQKFSPTRDIRLWTLGERRLLRDSVERVLAWPFTRIIPAHGERIPEDGRSAFEAAFRWVW</sequence>
<dbReference type="PANTHER" id="PTHR33835">
    <property type="entry name" value="YALI0C07656P"/>
    <property type="match status" value="1"/>
</dbReference>
<dbReference type="SUPFAM" id="SSF56281">
    <property type="entry name" value="Metallo-hydrolase/oxidoreductase"/>
    <property type="match status" value="1"/>
</dbReference>
<protein>
    <recommendedName>
        <fullName evidence="2">DUF4336 domain-containing protein</fullName>
    </recommendedName>
</protein>
<gene>
    <name evidence="1" type="ORF">LFTS_01225</name>
</gene>
<evidence type="ECO:0000313" key="1">
    <source>
        <dbReference type="EMBL" id="SOU92598.1"/>
    </source>
</evidence>
<evidence type="ECO:0008006" key="2">
    <source>
        <dbReference type="Google" id="ProtNLM"/>
    </source>
</evidence>
<proteinExistence type="predicted"/>
<accession>A0A2I2MFV6</accession>
<organism evidence="1">
    <name type="scientific">Leptospirillum ferriphilum</name>
    <dbReference type="NCBI Taxonomy" id="178606"/>
    <lineage>
        <taxon>Bacteria</taxon>
        <taxon>Pseudomonadati</taxon>
        <taxon>Nitrospirota</taxon>
        <taxon>Nitrospiria</taxon>
        <taxon>Nitrospirales</taxon>
        <taxon>Nitrospiraceae</taxon>
        <taxon>Leptospirillum</taxon>
    </lineage>
</organism>
<reference evidence="1" key="1">
    <citation type="submission" date="2017-12" db="EMBL/GenBank/DDBJ databases">
        <authorList>
            <consortium name="SysMetEx"/>
        </authorList>
    </citation>
    <scope>NUCLEOTIDE SEQUENCE</scope>
    <source>
        <strain evidence="1">Pb_238</strain>
    </source>
</reference>
<dbReference type="Pfam" id="PF14234">
    <property type="entry name" value="DUF4336"/>
    <property type="match status" value="1"/>
</dbReference>